<reference evidence="4" key="1">
    <citation type="submission" date="2016-10" db="EMBL/GenBank/DDBJ databases">
        <title>Frankia sp. NRRL B-16386 Genome sequencing.</title>
        <authorList>
            <person name="Ghodhbane-Gtari F."/>
            <person name="Swanson E."/>
            <person name="Gueddou A."/>
            <person name="Hezbri K."/>
            <person name="Ktari K."/>
            <person name="Nouioui I."/>
            <person name="Morris K."/>
            <person name="Simpson S."/>
            <person name="Abebe-Akele F."/>
            <person name="Thomas K."/>
            <person name="Gtari M."/>
            <person name="Tisa L.S."/>
        </authorList>
    </citation>
    <scope>NUCLEOTIDE SEQUENCE [LARGE SCALE GENOMIC DNA]</scope>
    <source>
        <strain evidence="4">NRRL B-16386</strain>
    </source>
</reference>
<dbReference type="Gene3D" id="3.40.50.1240">
    <property type="entry name" value="Phosphoglycerate mutase-like"/>
    <property type="match status" value="1"/>
</dbReference>
<dbReference type="RefSeq" id="WP_076816222.1">
    <property type="nucleotide sequence ID" value="NZ_MOMC01000021.1"/>
</dbReference>
<name>A0A1V2ICZ6_9ACTN</name>
<feature type="region of interest" description="Disordered" evidence="2">
    <location>
        <begin position="83"/>
        <end position="106"/>
    </location>
</feature>
<dbReference type="InterPro" id="IPR013078">
    <property type="entry name" value="His_Pase_superF_clade-1"/>
</dbReference>
<dbReference type="PANTHER" id="PTHR48100:SF15">
    <property type="entry name" value="SEDOHEPTULOSE 1,7-BISPHOSPHATASE"/>
    <property type="match status" value="1"/>
</dbReference>
<dbReference type="AlphaFoldDB" id="A0A1V2ICZ6"/>
<organism evidence="3 4">
    <name type="scientific">Pseudofrankia asymbiotica</name>
    <dbReference type="NCBI Taxonomy" id="1834516"/>
    <lineage>
        <taxon>Bacteria</taxon>
        <taxon>Bacillati</taxon>
        <taxon>Actinomycetota</taxon>
        <taxon>Actinomycetes</taxon>
        <taxon>Frankiales</taxon>
        <taxon>Frankiaceae</taxon>
        <taxon>Pseudofrankia</taxon>
    </lineage>
</organism>
<dbReference type="CDD" id="cd07067">
    <property type="entry name" value="HP_PGM_like"/>
    <property type="match status" value="1"/>
</dbReference>
<evidence type="ECO:0000313" key="3">
    <source>
        <dbReference type="EMBL" id="ONH30945.1"/>
    </source>
</evidence>
<evidence type="ECO:0000256" key="2">
    <source>
        <dbReference type="SAM" id="MobiDB-lite"/>
    </source>
</evidence>
<dbReference type="Pfam" id="PF00300">
    <property type="entry name" value="His_Phos_1"/>
    <property type="match status" value="2"/>
</dbReference>
<feature type="binding site" evidence="1">
    <location>
        <begin position="31"/>
        <end position="32"/>
    </location>
    <ligand>
        <name>substrate</name>
    </ligand>
</feature>
<comment type="caution">
    <text evidence="3">The sequence shown here is derived from an EMBL/GenBank/DDBJ whole genome shotgun (WGS) entry which is preliminary data.</text>
</comment>
<protein>
    <submittedName>
        <fullName evidence="3">Phosphoglycerate mutase</fullName>
    </submittedName>
</protein>
<dbReference type="PANTHER" id="PTHR48100">
    <property type="entry name" value="BROAD-SPECIFICITY PHOSPHATASE YOR283W-RELATED"/>
    <property type="match status" value="1"/>
</dbReference>
<feature type="region of interest" description="Disordered" evidence="2">
    <location>
        <begin position="222"/>
        <end position="255"/>
    </location>
</feature>
<dbReference type="GO" id="GO:0101006">
    <property type="term" value="F:protein histidine phosphatase activity"/>
    <property type="evidence" value="ECO:0007669"/>
    <property type="project" value="TreeGrafter"/>
</dbReference>
<gene>
    <name evidence="3" type="ORF">BL253_11240</name>
</gene>
<accession>A0A1V2ICZ6</accession>
<dbReference type="SUPFAM" id="SSF53254">
    <property type="entry name" value="Phosphoglycerate mutase-like"/>
    <property type="match status" value="1"/>
</dbReference>
<dbReference type="SMART" id="SM00855">
    <property type="entry name" value="PGAM"/>
    <property type="match status" value="1"/>
</dbReference>
<dbReference type="InterPro" id="IPR029033">
    <property type="entry name" value="His_PPase_superfam"/>
</dbReference>
<evidence type="ECO:0000313" key="4">
    <source>
        <dbReference type="Proteomes" id="UP000188929"/>
    </source>
</evidence>
<feature type="binding site" evidence="1">
    <location>
        <position position="68"/>
    </location>
    <ligand>
        <name>substrate</name>
    </ligand>
</feature>
<dbReference type="STRING" id="1834516.BL253_11240"/>
<dbReference type="EMBL" id="MOMC01000021">
    <property type="protein sequence ID" value="ONH30945.1"/>
    <property type="molecule type" value="Genomic_DNA"/>
</dbReference>
<dbReference type="Proteomes" id="UP000188929">
    <property type="component" value="Unassembled WGS sequence"/>
</dbReference>
<proteinExistence type="predicted"/>
<evidence type="ECO:0000256" key="1">
    <source>
        <dbReference type="PIRSR" id="PIRSR613078-2"/>
    </source>
</evidence>
<dbReference type="GO" id="GO:0070297">
    <property type="term" value="P:regulation of phosphorelay signal transduction system"/>
    <property type="evidence" value="ECO:0007669"/>
    <property type="project" value="TreeGrafter"/>
</dbReference>
<dbReference type="InterPro" id="IPR050275">
    <property type="entry name" value="PGM_Phosphatase"/>
</dbReference>
<sequence>MSLDPHGHVPPGRILLIRHGETEWSRSGRHTGRTDIALTREGERRAASLRGVLRDRHFVLVATSPRSRAVHTADLAGLRFPSPGAPLVTGAPGAGEADGRAPRGPRVAAREIWPELAEWDYGDLEGLTTPQIRENQPGWTIWSGQVPGGESAEAVAARADAVLDRVLPLLRDGDVALVGHGHFSRMLIARWLGLDPARGASFLVEPASISVLAHERETRALGGLNQRPAPDQPVAAAGPDSGLTGLPAAVAPSAR</sequence>
<dbReference type="OrthoDB" id="4697614at2"/>
<keyword evidence="4" id="KW-1185">Reference proteome</keyword>